<accession>A0A645GSC7</accession>
<organism evidence="1">
    <name type="scientific">bioreactor metagenome</name>
    <dbReference type="NCBI Taxonomy" id="1076179"/>
    <lineage>
        <taxon>unclassified sequences</taxon>
        <taxon>metagenomes</taxon>
        <taxon>ecological metagenomes</taxon>
    </lineage>
</organism>
<name>A0A645GSC7_9ZZZZ</name>
<gene>
    <name evidence="1" type="ORF">SDC9_176631</name>
</gene>
<protein>
    <submittedName>
        <fullName evidence="1">Uncharacterized protein</fullName>
    </submittedName>
</protein>
<reference evidence="1" key="1">
    <citation type="submission" date="2019-08" db="EMBL/GenBank/DDBJ databases">
        <authorList>
            <person name="Kucharzyk K."/>
            <person name="Murdoch R.W."/>
            <person name="Higgins S."/>
            <person name="Loffler F."/>
        </authorList>
    </citation>
    <scope>NUCLEOTIDE SEQUENCE</scope>
</reference>
<comment type="caution">
    <text evidence="1">The sequence shown here is derived from an EMBL/GenBank/DDBJ whole genome shotgun (WGS) entry which is preliminary data.</text>
</comment>
<sequence length="84" mass="9554">MDNKVGYVVAAVFFRRRTADYNIVDKRIVEAGQLFQNAHQVLRSKLDGMRFYKGAFVCLCQRRAAVGHNHRVSAAVHIYSSLVI</sequence>
<dbReference type="AlphaFoldDB" id="A0A645GSC7"/>
<proteinExistence type="predicted"/>
<dbReference type="EMBL" id="VSSQ01079751">
    <property type="protein sequence ID" value="MPN29180.1"/>
    <property type="molecule type" value="Genomic_DNA"/>
</dbReference>
<evidence type="ECO:0000313" key="1">
    <source>
        <dbReference type="EMBL" id="MPN29180.1"/>
    </source>
</evidence>